<accession>A0A8B6BQZ8</accession>
<evidence type="ECO:0000256" key="9">
    <source>
        <dbReference type="ARBA" id="ARBA00023034"/>
    </source>
</evidence>
<organism evidence="15 16">
    <name type="scientific">Mytilus galloprovincialis</name>
    <name type="common">Mediterranean mussel</name>
    <dbReference type="NCBI Taxonomy" id="29158"/>
    <lineage>
        <taxon>Eukaryota</taxon>
        <taxon>Metazoa</taxon>
        <taxon>Spiralia</taxon>
        <taxon>Lophotrochozoa</taxon>
        <taxon>Mollusca</taxon>
        <taxon>Bivalvia</taxon>
        <taxon>Autobranchia</taxon>
        <taxon>Pteriomorphia</taxon>
        <taxon>Mytilida</taxon>
        <taxon>Mytiloidea</taxon>
        <taxon>Mytilidae</taxon>
        <taxon>Mytilinae</taxon>
        <taxon>Mytilus</taxon>
    </lineage>
</organism>
<dbReference type="InterPro" id="IPR055270">
    <property type="entry name" value="Glyco_tran_10_C"/>
</dbReference>
<evidence type="ECO:0000313" key="15">
    <source>
        <dbReference type="EMBL" id="VDH93761.1"/>
    </source>
</evidence>
<evidence type="ECO:0000256" key="11">
    <source>
        <dbReference type="ARBA" id="ARBA00023180"/>
    </source>
</evidence>
<keyword evidence="7" id="KW-0735">Signal-anchor</keyword>
<dbReference type="PANTHER" id="PTHR48438:SF1">
    <property type="entry name" value="ALPHA-(1,3)-FUCOSYLTRANSFERASE C-RELATED"/>
    <property type="match status" value="1"/>
</dbReference>
<keyword evidence="16" id="KW-1185">Reference proteome</keyword>
<gene>
    <name evidence="15" type="ORF">MGAL_10B049365</name>
</gene>
<dbReference type="EC" id="2.4.1.-" evidence="12"/>
<feature type="transmembrane region" description="Helical" evidence="12">
    <location>
        <begin position="12"/>
        <end position="30"/>
    </location>
</feature>
<evidence type="ECO:0000313" key="16">
    <source>
        <dbReference type="Proteomes" id="UP000596742"/>
    </source>
</evidence>
<evidence type="ECO:0000256" key="10">
    <source>
        <dbReference type="ARBA" id="ARBA00023136"/>
    </source>
</evidence>
<dbReference type="Gene3D" id="3.40.50.11660">
    <property type="entry name" value="Glycosyl transferase family 10, C-terminal domain"/>
    <property type="match status" value="1"/>
</dbReference>
<name>A0A8B6BQZ8_MYTGA</name>
<dbReference type="InterPro" id="IPR001503">
    <property type="entry name" value="Glyco_trans_10"/>
</dbReference>
<dbReference type="PANTHER" id="PTHR48438">
    <property type="entry name" value="ALPHA-(1,3)-FUCOSYLTRANSFERASE C-RELATED"/>
    <property type="match status" value="1"/>
</dbReference>
<evidence type="ECO:0000256" key="4">
    <source>
        <dbReference type="ARBA" id="ARBA00022676"/>
    </source>
</evidence>
<protein>
    <recommendedName>
        <fullName evidence="12">Fucosyltransferase</fullName>
        <ecNumber evidence="12">2.4.1.-</ecNumber>
    </recommendedName>
</protein>
<keyword evidence="11" id="KW-0325">Glycoprotein</keyword>
<dbReference type="GO" id="GO:0008417">
    <property type="term" value="F:fucosyltransferase activity"/>
    <property type="evidence" value="ECO:0007669"/>
    <property type="project" value="InterPro"/>
</dbReference>
<dbReference type="FunFam" id="3.40.50.11660:FF:000002">
    <property type="entry name" value="Alpha-(1,3)-fucosyltransferase"/>
    <property type="match status" value="1"/>
</dbReference>
<dbReference type="OrthoDB" id="6085082at2759"/>
<dbReference type="Pfam" id="PF17039">
    <property type="entry name" value="Glyco_tran_10_N"/>
    <property type="match status" value="1"/>
</dbReference>
<dbReference type="Proteomes" id="UP000596742">
    <property type="component" value="Unassembled WGS sequence"/>
</dbReference>
<evidence type="ECO:0000256" key="1">
    <source>
        <dbReference type="ARBA" id="ARBA00004323"/>
    </source>
</evidence>
<proteinExistence type="inferred from homology"/>
<evidence type="ECO:0000259" key="13">
    <source>
        <dbReference type="Pfam" id="PF00852"/>
    </source>
</evidence>
<dbReference type="EMBL" id="UYJE01000507">
    <property type="protein sequence ID" value="VDH93761.1"/>
    <property type="molecule type" value="Genomic_DNA"/>
</dbReference>
<dbReference type="AlphaFoldDB" id="A0A8B6BQZ8"/>
<dbReference type="Pfam" id="PF00852">
    <property type="entry name" value="Glyco_transf_10"/>
    <property type="match status" value="1"/>
</dbReference>
<keyword evidence="5 12" id="KW-0808">Transferase</keyword>
<comment type="similarity">
    <text evidence="3 12">Belongs to the glycosyltransferase 10 family.</text>
</comment>
<evidence type="ECO:0000259" key="14">
    <source>
        <dbReference type="Pfam" id="PF17039"/>
    </source>
</evidence>
<dbReference type="UniPathway" id="UPA00378"/>
<evidence type="ECO:0000256" key="6">
    <source>
        <dbReference type="ARBA" id="ARBA00022692"/>
    </source>
</evidence>
<dbReference type="GO" id="GO:0032580">
    <property type="term" value="C:Golgi cisterna membrane"/>
    <property type="evidence" value="ECO:0007669"/>
    <property type="project" value="UniProtKB-SubCell"/>
</dbReference>
<dbReference type="SUPFAM" id="SSF53756">
    <property type="entry name" value="UDP-Glycosyltransferase/glycogen phosphorylase"/>
    <property type="match status" value="1"/>
</dbReference>
<keyword evidence="6 12" id="KW-0812">Transmembrane</keyword>
<feature type="domain" description="Fucosyltransferase N-terminal" evidence="14">
    <location>
        <begin position="51"/>
        <end position="152"/>
    </location>
</feature>
<feature type="domain" description="Fucosyltransferase C-terminal" evidence="13">
    <location>
        <begin position="171"/>
        <end position="350"/>
    </location>
</feature>
<comment type="pathway">
    <text evidence="2">Protein modification; protein glycosylation.</text>
</comment>
<sequence>MVNTLQQRTGTTLLVMWILLAIVNLIYTNYPNFNPIKMLPAPKNESSFNFTILLYAPPIYPKNYYKIDFLKKCVFHNCKISFDRSLLRYSDAVIFFYKEITFKPPYKFPNQTWILTNFEAPNFKSPGKYIKYFEFDWTMSYRQDSDVYVPYGIIKESRIHAKKNYSSIYAMKTYDVAWIVSNCKTKFRREEYVEKLSRYIDIDIYGKCGWNSCRGSSIFQCKQRLSKRYKFMLAFENSLCKDYLTEKIFHLYRENIDIIPIVRGAPNTEEHLPNNTFVLVSDFKSPKDLAHRLKTIGGNETLYTEMLKQKDKYTAFSDPNEETGIWGLCRACQLLNDNYQSNKTMDIAKWLSGRSCILPSDL</sequence>
<keyword evidence="8 12" id="KW-1133">Transmembrane helix</keyword>
<comment type="caution">
    <text evidence="15">The sequence shown here is derived from an EMBL/GenBank/DDBJ whole genome shotgun (WGS) entry which is preliminary data.</text>
</comment>
<dbReference type="GO" id="GO:0000139">
    <property type="term" value="C:Golgi membrane"/>
    <property type="evidence" value="ECO:0007669"/>
    <property type="project" value="UniProtKB-SubCell"/>
</dbReference>
<evidence type="ECO:0000256" key="7">
    <source>
        <dbReference type="ARBA" id="ARBA00022968"/>
    </source>
</evidence>
<evidence type="ECO:0000256" key="12">
    <source>
        <dbReference type="RuleBase" id="RU003832"/>
    </source>
</evidence>
<keyword evidence="10 12" id="KW-0472">Membrane</keyword>
<evidence type="ECO:0000256" key="8">
    <source>
        <dbReference type="ARBA" id="ARBA00022989"/>
    </source>
</evidence>
<keyword evidence="4 12" id="KW-0328">Glycosyltransferase</keyword>
<keyword evidence="9 12" id="KW-0333">Golgi apparatus</keyword>
<evidence type="ECO:0000256" key="5">
    <source>
        <dbReference type="ARBA" id="ARBA00022679"/>
    </source>
</evidence>
<evidence type="ECO:0000256" key="2">
    <source>
        <dbReference type="ARBA" id="ARBA00004922"/>
    </source>
</evidence>
<dbReference type="InterPro" id="IPR038577">
    <property type="entry name" value="GT10-like_C_sf"/>
</dbReference>
<dbReference type="InterPro" id="IPR031481">
    <property type="entry name" value="Glyco_tran_10_N"/>
</dbReference>
<comment type="subcellular location">
    <subcellularLocation>
        <location evidence="1">Golgi apparatus membrane</location>
        <topology evidence="1">Single-pass type II membrane protein</topology>
    </subcellularLocation>
    <subcellularLocation>
        <location evidence="12">Golgi apparatus</location>
        <location evidence="12">Golgi stack membrane</location>
        <topology evidence="12">Single-pass type II membrane protein</topology>
    </subcellularLocation>
</comment>
<reference evidence="15" key="1">
    <citation type="submission" date="2018-11" db="EMBL/GenBank/DDBJ databases">
        <authorList>
            <person name="Alioto T."/>
            <person name="Alioto T."/>
        </authorList>
    </citation>
    <scope>NUCLEOTIDE SEQUENCE</scope>
</reference>
<evidence type="ECO:0000256" key="3">
    <source>
        <dbReference type="ARBA" id="ARBA00008919"/>
    </source>
</evidence>